<comment type="caution">
    <text evidence="2">The sequence shown here is derived from an EMBL/GenBank/DDBJ whole genome shotgun (WGS) entry which is preliminary data.</text>
</comment>
<evidence type="ECO:0000256" key="1">
    <source>
        <dbReference type="SAM" id="MobiDB-lite"/>
    </source>
</evidence>
<keyword evidence="3" id="KW-1185">Reference proteome</keyword>
<protein>
    <submittedName>
        <fullName evidence="2">Uncharacterized protein</fullName>
    </submittedName>
</protein>
<proteinExistence type="predicted"/>
<evidence type="ECO:0000313" key="2">
    <source>
        <dbReference type="EMBL" id="TDG44832.1"/>
    </source>
</evidence>
<dbReference type="Proteomes" id="UP000295192">
    <property type="component" value="Unassembled WGS sequence"/>
</dbReference>
<reference evidence="2 3" key="1">
    <citation type="journal article" date="2019" name="J. Hered.">
        <title>An Improved Genome Assembly for Drosophila navojoa, the Basal Species in the mojavensis Cluster.</title>
        <authorList>
            <person name="Vanderlinde T."/>
            <person name="Dupim E.G."/>
            <person name="Nazario-Yepiz N.O."/>
            <person name="Carvalho A.B."/>
        </authorList>
    </citation>
    <scope>NUCLEOTIDE SEQUENCE [LARGE SCALE GENOMIC DNA]</scope>
    <source>
        <strain evidence="2">Navoj_Jal97</strain>
        <tissue evidence="2">Whole organism</tissue>
    </source>
</reference>
<accession>A0A484B969</accession>
<organism evidence="2 3">
    <name type="scientific">Drosophila navojoa</name>
    <name type="common">Fruit fly</name>
    <dbReference type="NCBI Taxonomy" id="7232"/>
    <lineage>
        <taxon>Eukaryota</taxon>
        <taxon>Metazoa</taxon>
        <taxon>Ecdysozoa</taxon>
        <taxon>Arthropoda</taxon>
        <taxon>Hexapoda</taxon>
        <taxon>Insecta</taxon>
        <taxon>Pterygota</taxon>
        <taxon>Neoptera</taxon>
        <taxon>Endopterygota</taxon>
        <taxon>Diptera</taxon>
        <taxon>Brachycera</taxon>
        <taxon>Muscomorpha</taxon>
        <taxon>Ephydroidea</taxon>
        <taxon>Drosophilidae</taxon>
        <taxon>Drosophila</taxon>
    </lineage>
</organism>
<feature type="region of interest" description="Disordered" evidence="1">
    <location>
        <begin position="1"/>
        <end position="63"/>
    </location>
</feature>
<dbReference type="AlphaFoldDB" id="A0A484B969"/>
<feature type="compositionally biased region" description="Acidic residues" evidence="1">
    <location>
        <begin position="39"/>
        <end position="52"/>
    </location>
</feature>
<gene>
    <name evidence="2" type="ORF">AWZ03_008729</name>
</gene>
<dbReference type="EMBL" id="LSRL02000093">
    <property type="protein sequence ID" value="TDG44832.1"/>
    <property type="molecule type" value="Genomic_DNA"/>
</dbReference>
<name>A0A484B969_DRONA</name>
<evidence type="ECO:0000313" key="3">
    <source>
        <dbReference type="Proteomes" id="UP000295192"/>
    </source>
</evidence>
<sequence length="94" mass="9893">MDADAAGSVSRQLQVGDAKATRGKARASAKVDAATDADAATDTDDDDEDGDADASTGNRKHAWQREVASCWSNKLLAVWPDSSGHFTLLSIFIP</sequence>